<evidence type="ECO:0000256" key="8">
    <source>
        <dbReference type="RuleBase" id="RU000682"/>
    </source>
</evidence>
<evidence type="ECO:0000256" key="2">
    <source>
        <dbReference type="ARBA" id="ARBA00009107"/>
    </source>
</evidence>
<dbReference type="EMBL" id="HM136799">
    <property type="protein sequence ID" value="ADJ18236.1"/>
    <property type="molecule type" value="mRNA"/>
</dbReference>
<evidence type="ECO:0000256" key="1">
    <source>
        <dbReference type="ARBA" id="ARBA00004123"/>
    </source>
</evidence>
<evidence type="ECO:0000256" key="4">
    <source>
        <dbReference type="ARBA" id="ARBA00023125"/>
    </source>
</evidence>
<dbReference type="PANTHER" id="PTHR45659:SF4">
    <property type="entry name" value="HOMEOBOX PROTEIN ABDOMINAL-A"/>
    <property type="match status" value="1"/>
</dbReference>
<comment type="subcellular location">
    <subcellularLocation>
        <location evidence="1 7 8">Nucleus</location>
    </subcellularLocation>
</comment>
<protein>
    <submittedName>
        <fullName evidence="12">Hox7 protein</fullName>
    </submittedName>
</protein>
<name>D9IDY8_9VEST</name>
<dbReference type="PRINTS" id="PR00025">
    <property type="entry name" value="ANTENNAPEDIA"/>
</dbReference>
<dbReference type="PRINTS" id="PR00024">
    <property type="entry name" value="HOMEOBOX"/>
</dbReference>
<evidence type="ECO:0000256" key="5">
    <source>
        <dbReference type="ARBA" id="ARBA00023155"/>
    </source>
</evidence>
<dbReference type="GO" id="GO:0009952">
    <property type="term" value="P:anterior/posterior pattern specification"/>
    <property type="evidence" value="ECO:0007669"/>
    <property type="project" value="TreeGrafter"/>
</dbReference>
<dbReference type="InterPro" id="IPR009057">
    <property type="entry name" value="Homeodomain-like_sf"/>
</dbReference>
<dbReference type="InterPro" id="IPR000047">
    <property type="entry name" value="HTH_motif"/>
</dbReference>
<evidence type="ECO:0000256" key="3">
    <source>
        <dbReference type="ARBA" id="ARBA00022473"/>
    </source>
</evidence>
<dbReference type="PROSITE" id="PS00032">
    <property type="entry name" value="ANTENNAPEDIA"/>
    <property type="match status" value="1"/>
</dbReference>
<dbReference type="PROSITE" id="PS50071">
    <property type="entry name" value="HOMEOBOX_2"/>
    <property type="match status" value="1"/>
</dbReference>
<proteinExistence type="evidence at transcript level"/>
<dbReference type="FunFam" id="1.10.10.60:FF:000017">
    <property type="entry name" value="Homeobox protein antennapedia"/>
    <property type="match status" value="1"/>
</dbReference>
<evidence type="ECO:0000256" key="7">
    <source>
        <dbReference type="PROSITE-ProRule" id="PRU00108"/>
    </source>
</evidence>
<keyword evidence="6 7" id="KW-0539">Nucleus</keyword>
<dbReference type="InterPro" id="IPR050296">
    <property type="entry name" value="Antp_homeobox"/>
</dbReference>
<sequence length="247" mass="28716">MESMYTSGPQQMAYENSSIYSGPYMRCSGYSDRLKDSRASINPLLTVTNCAPQTSSPPFPMYPNGSENYNVSPYDNRNVDYKNTDLQGQMSNFYYQQQSMSGMPDVINTQNGYHNMNGMNPQNSAVFPWMRPGTAADVHFEQKRTRQTYTRYQTLELEKEFHFNRYLTRRRRIEVAHMLGLTERQIKIWFQNRRMKWKKENNVSKLTGPDKSLQDCDASRANGSYSSSQDKPSGCNLEVMLTSRWRT</sequence>
<dbReference type="GO" id="GO:0000978">
    <property type="term" value="F:RNA polymerase II cis-regulatory region sequence-specific DNA binding"/>
    <property type="evidence" value="ECO:0007669"/>
    <property type="project" value="TreeGrafter"/>
</dbReference>
<dbReference type="InterPro" id="IPR020479">
    <property type="entry name" value="HD_metazoa"/>
</dbReference>
<keyword evidence="3" id="KW-0217">Developmental protein</keyword>
<dbReference type="SUPFAM" id="SSF46689">
    <property type="entry name" value="Homeodomain-like"/>
    <property type="match status" value="1"/>
</dbReference>
<dbReference type="InterPro" id="IPR017970">
    <property type="entry name" value="Homeobox_CS"/>
</dbReference>
<dbReference type="SMART" id="SM00389">
    <property type="entry name" value="HOX"/>
    <property type="match status" value="1"/>
</dbReference>
<dbReference type="GO" id="GO:0000122">
    <property type="term" value="P:negative regulation of transcription by RNA polymerase II"/>
    <property type="evidence" value="ECO:0007669"/>
    <property type="project" value="TreeGrafter"/>
</dbReference>
<accession>D9IDY8</accession>
<dbReference type="CDD" id="cd00086">
    <property type="entry name" value="homeodomain"/>
    <property type="match status" value="1"/>
</dbReference>
<feature type="region of interest" description="Disordered" evidence="10">
    <location>
        <begin position="201"/>
        <end position="232"/>
    </location>
</feature>
<dbReference type="AlphaFoldDB" id="D9IDY8"/>
<comment type="similarity">
    <text evidence="2 9">Belongs to the Antp homeobox family.</text>
</comment>
<organism evidence="12">
    <name type="scientific">Steromphala varia</name>
    <dbReference type="NCBI Taxonomy" id="2072698"/>
    <lineage>
        <taxon>Eukaryota</taxon>
        <taxon>Metazoa</taxon>
        <taxon>Spiralia</taxon>
        <taxon>Lophotrochozoa</taxon>
        <taxon>Mollusca</taxon>
        <taxon>Gastropoda</taxon>
        <taxon>Vetigastropoda</taxon>
        <taxon>Trochida</taxon>
        <taxon>Trochoidea</taxon>
        <taxon>Trochidae</taxon>
        <taxon>Cantharidinae</taxon>
        <taxon>Steromphala</taxon>
    </lineage>
</organism>
<dbReference type="InterPro" id="IPR001356">
    <property type="entry name" value="HD"/>
</dbReference>
<evidence type="ECO:0000256" key="9">
    <source>
        <dbReference type="RuleBase" id="RU004442"/>
    </source>
</evidence>
<dbReference type="PROSITE" id="PS00027">
    <property type="entry name" value="HOMEOBOX_1"/>
    <property type="match status" value="1"/>
</dbReference>
<dbReference type="InterPro" id="IPR001827">
    <property type="entry name" value="Homeobox_Antennapedia_CS"/>
</dbReference>
<dbReference type="PRINTS" id="PR00031">
    <property type="entry name" value="HTHREPRESSR"/>
</dbReference>
<evidence type="ECO:0000313" key="12">
    <source>
        <dbReference type="EMBL" id="ADJ18236.1"/>
    </source>
</evidence>
<feature type="DNA-binding region" description="Homeobox" evidence="7">
    <location>
        <begin position="142"/>
        <end position="201"/>
    </location>
</feature>
<keyword evidence="4 7" id="KW-0238">DNA-binding</keyword>
<dbReference type="Gene3D" id="1.10.10.60">
    <property type="entry name" value="Homeodomain-like"/>
    <property type="match status" value="1"/>
</dbReference>
<dbReference type="Pfam" id="PF00046">
    <property type="entry name" value="Homeodomain"/>
    <property type="match status" value="1"/>
</dbReference>
<dbReference type="GO" id="GO:0005634">
    <property type="term" value="C:nucleus"/>
    <property type="evidence" value="ECO:0007669"/>
    <property type="project" value="UniProtKB-SubCell"/>
</dbReference>
<evidence type="ECO:0000259" key="11">
    <source>
        <dbReference type="PROSITE" id="PS50071"/>
    </source>
</evidence>
<evidence type="ECO:0000256" key="6">
    <source>
        <dbReference type="ARBA" id="ARBA00023242"/>
    </source>
</evidence>
<keyword evidence="5 7" id="KW-0371">Homeobox</keyword>
<dbReference type="InterPro" id="IPR017995">
    <property type="entry name" value="Homeobox_antennapedia"/>
</dbReference>
<feature type="domain" description="Homeobox" evidence="11">
    <location>
        <begin position="140"/>
        <end position="200"/>
    </location>
</feature>
<evidence type="ECO:0000256" key="10">
    <source>
        <dbReference type="SAM" id="MobiDB-lite"/>
    </source>
</evidence>
<feature type="compositionally biased region" description="Polar residues" evidence="10">
    <location>
        <begin position="221"/>
        <end position="231"/>
    </location>
</feature>
<reference evidence="12" key="1">
    <citation type="journal article" date="2010" name="Dev. Genes Evol.">
        <title>Expression of Hox genes during the larval development of the snail, Gibbula varia (L.)-further evidence of non-colinearity in molluscs.</title>
        <authorList>
            <person name="Samadi L."/>
            <person name="Steiner G."/>
        </authorList>
    </citation>
    <scope>NUCLEOTIDE SEQUENCE</scope>
</reference>
<dbReference type="GO" id="GO:0000981">
    <property type="term" value="F:DNA-binding transcription factor activity, RNA polymerase II-specific"/>
    <property type="evidence" value="ECO:0007669"/>
    <property type="project" value="InterPro"/>
</dbReference>
<dbReference type="PANTHER" id="PTHR45659">
    <property type="entry name" value="HOMEOBOX PROTEIN HOX"/>
    <property type="match status" value="1"/>
</dbReference>